<sequence length="164" mass="16726">MLRALAAREAAALAPLHARAFAPPEAWGAVALRTMLEMPGAFGLAVLDAPPAEPVPPGASPAGFVLARVAAGEAELLTVAVDPAHRRRGFGAALLAGAAAAAVLRGAEALFLEVSEHNAAARALYEAAGFREVGRRRRYYADGTDALVLRLDLAPAGGKPTTGS</sequence>
<dbReference type="InterPro" id="IPR050680">
    <property type="entry name" value="YpeA/RimI_acetyltransf"/>
</dbReference>
<gene>
    <name evidence="4" type="ORF">ACFFGY_20605</name>
</gene>
<keyword evidence="5" id="KW-1185">Reference proteome</keyword>
<feature type="domain" description="N-acetyltransferase" evidence="3">
    <location>
        <begin position="1"/>
        <end position="154"/>
    </location>
</feature>
<dbReference type="EC" id="2.3.1.-" evidence="4"/>
<keyword evidence="2 4" id="KW-0012">Acyltransferase</keyword>
<dbReference type="RefSeq" id="WP_377046414.1">
    <property type="nucleotide sequence ID" value="NZ_JBHLUN010000017.1"/>
</dbReference>
<evidence type="ECO:0000256" key="1">
    <source>
        <dbReference type="ARBA" id="ARBA00022679"/>
    </source>
</evidence>
<organism evidence="4 5">
    <name type="scientific">Roseomonas elaeocarpi</name>
    <dbReference type="NCBI Taxonomy" id="907779"/>
    <lineage>
        <taxon>Bacteria</taxon>
        <taxon>Pseudomonadati</taxon>
        <taxon>Pseudomonadota</taxon>
        <taxon>Alphaproteobacteria</taxon>
        <taxon>Acetobacterales</taxon>
        <taxon>Roseomonadaceae</taxon>
        <taxon>Roseomonas</taxon>
    </lineage>
</organism>
<proteinExistence type="predicted"/>
<dbReference type="PANTHER" id="PTHR43420">
    <property type="entry name" value="ACETYLTRANSFERASE"/>
    <property type="match status" value="1"/>
</dbReference>
<dbReference type="Gene3D" id="3.40.630.30">
    <property type="match status" value="1"/>
</dbReference>
<name>A0ABV6JY89_9PROT</name>
<evidence type="ECO:0000259" key="3">
    <source>
        <dbReference type="PROSITE" id="PS51186"/>
    </source>
</evidence>
<dbReference type="PANTHER" id="PTHR43420:SF44">
    <property type="entry name" value="ACETYLTRANSFERASE YPEA"/>
    <property type="match status" value="1"/>
</dbReference>
<dbReference type="SUPFAM" id="SSF55729">
    <property type="entry name" value="Acyl-CoA N-acyltransferases (Nat)"/>
    <property type="match status" value="1"/>
</dbReference>
<accession>A0ABV6JY89</accession>
<dbReference type="InterPro" id="IPR016181">
    <property type="entry name" value="Acyl_CoA_acyltransferase"/>
</dbReference>
<comment type="caution">
    <text evidence="4">The sequence shown here is derived from an EMBL/GenBank/DDBJ whole genome shotgun (WGS) entry which is preliminary data.</text>
</comment>
<dbReference type="InterPro" id="IPR000182">
    <property type="entry name" value="GNAT_dom"/>
</dbReference>
<dbReference type="Pfam" id="PF00583">
    <property type="entry name" value="Acetyltransf_1"/>
    <property type="match status" value="1"/>
</dbReference>
<reference evidence="4 5" key="1">
    <citation type="submission" date="2024-09" db="EMBL/GenBank/DDBJ databases">
        <authorList>
            <person name="Sun Q."/>
            <person name="Mori K."/>
        </authorList>
    </citation>
    <scope>NUCLEOTIDE SEQUENCE [LARGE SCALE GENOMIC DNA]</scope>
    <source>
        <strain evidence="4 5">TBRC 5777</strain>
    </source>
</reference>
<keyword evidence="1 4" id="KW-0808">Transferase</keyword>
<dbReference type="Proteomes" id="UP001589865">
    <property type="component" value="Unassembled WGS sequence"/>
</dbReference>
<protein>
    <submittedName>
        <fullName evidence="4">GNAT family N-acetyltransferase</fullName>
        <ecNumber evidence="4">2.3.1.-</ecNumber>
    </submittedName>
</protein>
<evidence type="ECO:0000313" key="4">
    <source>
        <dbReference type="EMBL" id="MFC0410658.1"/>
    </source>
</evidence>
<dbReference type="PROSITE" id="PS51186">
    <property type="entry name" value="GNAT"/>
    <property type="match status" value="1"/>
</dbReference>
<dbReference type="EMBL" id="JBHLUN010000017">
    <property type="protein sequence ID" value="MFC0410658.1"/>
    <property type="molecule type" value="Genomic_DNA"/>
</dbReference>
<dbReference type="GO" id="GO:0016746">
    <property type="term" value="F:acyltransferase activity"/>
    <property type="evidence" value="ECO:0007669"/>
    <property type="project" value="UniProtKB-KW"/>
</dbReference>
<evidence type="ECO:0000313" key="5">
    <source>
        <dbReference type="Proteomes" id="UP001589865"/>
    </source>
</evidence>
<evidence type="ECO:0000256" key="2">
    <source>
        <dbReference type="ARBA" id="ARBA00023315"/>
    </source>
</evidence>